<proteinExistence type="predicted"/>
<keyword evidence="1" id="KW-0732">Signal</keyword>
<comment type="caution">
    <text evidence="2">The sequence shown here is derived from an EMBL/GenBank/DDBJ whole genome shotgun (WGS) entry which is preliminary data.</text>
</comment>
<reference evidence="2 3" key="1">
    <citation type="journal article" date="2018" name="Sci. Rep.">
        <title>A novel species of the marine cyanobacterium Acaryochloris with a unique pigment content and lifestyle.</title>
        <authorList>
            <person name="Partensky F."/>
            <person name="Six C."/>
            <person name="Ratin M."/>
            <person name="Garczarek L."/>
            <person name="Vaulot D."/>
            <person name="Probert I."/>
            <person name="Calteau A."/>
            <person name="Gourvil P."/>
            <person name="Marie D."/>
            <person name="Grebert T."/>
            <person name="Bouchier C."/>
            <person name="Le Panse S."/>
            <person name="Gachenot M."/>
            <person name="Rodriguez F."/>
            <person name="Garrido J.L."/>
        </authorList>
    </citation>
    <scope>NUCLEOTIDE SEQUENCE [LARGE SCALE GENOMIC DNA]</scope>
    <source>
        <strain evidence="2 3">RCC1774</strain>
    </source>
</reference>
<evidence type="ECO:0000313" key="2">
    <source>
        <dbReference type="EMBL" id="PZD70666.1"/>
    </source>
</evidence>
<dbReference type="Pfam" id="PF17660">
    <property type="entry name" value="BTRD1"/>
    <property type="match status" value="5"/>
</dbReference>
<organism evidence="2 3">
    <name type="scientific">Acaryochloris thomasi RCC1774</name>
    <dbReference type="NCBI Taxonomy" id="1764569"/>
    <lineage>
        <taxon>Bacteria</taxon>
        <taxon>Bacillati</taxon>
        <taxon>Cyanobacteriota</taxon>
        <taxon>Cyanophyceae</taxon>
        <taxon>Acaryochloridales</taxon>
        <taxon>Acaryochloridaceae</taxon>
        <taxon>Acaryochloris</taxon>
        <taxon>Acaryochloris thomasi</taxon>
    </lineage>
</organism>
<gene>
    <name evidence="2" type="ORF">C1752_10387</name>
</gene>
<accession>A0A2W1J9A5</accession>
<evidence type="ECO:0000256" key="1">
    <source>
        <dbReference type="SAM" id="SignalP"/>
    </source>
</evidence>
<feature type="chain" id="PRO_5016163742" evidence="1">
    <location>
        <begin position="27"/>
        <end position="280"/>
    </location>
</feature>
<keyword evidence="3" id="KW-1185">Reference proteome</keyword>
<name>A0A2W1J9A5_9CYAN</name>
<dbReference type="InterPro" id="IPR049511">
    <property type="entry name" value="PGH-like_rpt"/>
</dbReference>
<dbReference type="EMBL" id="PQWO01000031">
    <property type="protein sequence ID" value="PZD70666.1"/>
    <property type="molecule type" value="Genomic_DNA"/>
</dbReference>
<sequence length="280" mass="31168">MKKLSILVKPLLATTAIALMCGPALAATWAARHGMTSAQYQQRFDQYVSQGYRLSDVSGYSINGKPKYAAIWSQGRSVPWVARHGMTSAQYQQKFDQYVGQGYQLVDVSGYESNGQALYAALWQKRRGTTPWQARHGMSASQYQQTFDVLVGKGYRLTHVSAYNVAGKARFAAIWRKGGNAQWKAHHGMTSSQYQAKFDSLVSQGYRLSTVSGYEVNGIAKYAALWVKGGSSPWQARHGLSSAQYQQTFNQLTSQGYRLTHVSGYEVNGQARYAAIWRKS</sequence>
<feature type="signal peptide" evidence="1">
    <location>
        <begin position="1"/>
        <end position="26"/>
    </location>
</feature>
<protein>
    <submittedName>
        <fullName evidence="2">Uncharacterized protein</fullName>
    </submittedName>
</protein>
<evidence type="ECO:0000313" key="3">
    <source>
        <dbReference type="Proteomes" id="UP000248857"/>
    </source>
</evidence>
<dbReference type="Proteomes" id="UP000248857">
    <property type="component" value="Unassembled WGS sequence"/>
</dbReference>
<dbReference type="AlphaFoldDB" id="A0A2W1J9A5"/>
<dbReference type="RefSeq" id="WP_110988816.1">
    <property type="nucleotide sequence ID" value="NZ_CAWNWM010000031.1"/>
</dbReference>